<dbReference type="RefSeq" id="WP_013048205.1">
    <property type="nucleotide sequence ID" value="NC_014011.1"/>
</dbReference>
<accession>D5EEF7</accession>
<dbReference type="SUPFAM" id="SSF159468">
    <property type="entry name" value="AtpF-like"/>
    <property type="match status" value="1"/>
</dbReference>
<evidence type="ECO:0000313" key="4">
    <source>
        <dbReference type="EMBL" id="ADE56939.1"/>
    </source>
</evidence>
<evidence type="ECO:0000313" key="5">
    <source>
        <dbReference type="Proteomes" id="UP000002366"/>
    </source>
</evidence>
<keyword evidence="3" id="KW-0406">Ion transport</keyword>
<dbReference type="Proteomes" id="UP000002366">
    <property type="component" value="Chromosome"/>
</dbReference>
<dbReference type="InterPro" id="IPR008218">
    <property type="entry name" value="ATPase_V1-cplx_f_g_su"/>
</dbReference>
<dbReference type="OrthoDB" id="5311at2"/>
<dbReference type="STRING" id="572547.Amico_0806"/>
<dbReference type="EMBL" id="CP001997">
    <property type="protein sequence ID" value="ADE56939.1"/>
    <property type="molecule type" value="Genomic_DNA"/>
</dbReference>
<dbReference type="eggNOG" id="COG1436">
    <property type="taxonomic scope" value="Bacteria"/>
</dbReference>
<evidence type="ECO:0000256" key="2">
    <source>
        <dbReference type="ARBA" id="ARBA00022448"/>
    </source>
</evidence>
<gene>
    <name evidence="4" type="ordered locus">Amico_0806</name>
</gene>
<comment type="similarity">
    <text evidence="1">Belongs to the V-ATPase F subunit family.</text>
</comment>
<evidence type="ECO:0000256" key="3">
    <source>
        <dbReference type="ARBA" id="ARBA00023065"/>
    </source>
</evidence>
<keyword evidence="2" id="KW-0813">Transport</keyword>
<name>D5EEF7_AMICL</name>
<dbReference type="Gene3D" id="3.40.50.10580">
    <property type="entry name" value="ATPase, V1 complex, subunit F"/>
    <property type="match status" value="1"/>
</dbReference>
<dbReference type="HOGENOM" id="CLU_135754_1_0_0"/>
<dbReference type="AlphaFoldDB" id="D5EEF7"/>
<dbReference type="Pfam" id="PF01990">
    <property type="entry name" value="ATP-synt_F"/>
    <property type="match status" value="1"/>
</dbReference>
<dbReference type="InterPro" id="IPR036906">
    <property type="entry name" value="ATPase_V1_fsu_sf"/>
</dbReference>
<evidence type="ECO:0000256" key="1">
    <source>
        <dbReference type="ARBA" id="ARBA00010148"/>
    </source>
</evidence>
<keyword evidence="5" id="KW-1185">Reference proteome</keyword>
<protein>
    <submittedName>
        <fullName evidence="4">Vacuolar H+transporting two-sector ATPase F subunit</fullName>
    </submittedName>
</protein>
<sequence>MARDMNQPMAAIGEYETVLPFQAVGVRPFVISEEESNTFESLLLRLAKEKYAVVFIQEFLFVKYMSMVEEINEEYPVSVLPIPGLKGSSGAGLESIRNSVERAVGMDIFAVK</sequence>
<reference evidence="4 5" key="1">
    <citation type="journal article" date="2010" name="Stand. Genomic Sci.">
        <title>Complete genome sequence of Aminobacterium colombiense type strain (ALA-1).</title>
        <authorList>
            <person name="Chertkov O."/>
            <person name="Sikorski J."/>
            <person name="Brambilla E."/>
            <person name="Lapidus A."/>
            <person name="Copeland A."/>
            <person name="Glavina Del Rio T."/>
            <person name="Nolan M."/>
            <person name="Lucas S."/>
            <person name="Tice H."/>
            <person name="Cheng J.F."/>
            <person name="Han C."/>
            <person name="Detter J.C."/>
            <person name="Bruce D."/>
            <person name="Tapia R."/>
            <person name="Goodwin L."/>
            <person name="Pitluck S."/>
            <person name="Liolios K."/>
            <person name="Ivanova N."/>
            <person name="Mavromatis K."/>
            <person name="Ovchinnikova G."/>
            <person name="Pati A."/>
            <person name="Chen A."/>
            <person name="Palaniappan K."/>
            <person name="Land M."/>
            <person name="Hauser L."/>
            <person name="Chang Y.J."/>
            <person name="Jeffries C.D."/>
            <person name="Spring S."/>
            <person name="Rohde M."/>
            <person name="Goker M."/>
            <person name="Bristow J."/>
            <person name="Eisen J.A."/>
            <person name="Markowitz V."/>
            <person name="Hugenholtz P."/>
            <person name="Kyrpides N.C."/>
            <person name="Klenk H.P."/>
        </authorList>
    </citation>
    <scope>NUCLEOTIDE SEQUENCE [LARGE SCALE GENOMIC DNA]</scope>
    <source>
        <strain evidence="5">DSM 12261 / ALA-1</strain>
    </source>
</reference>
<proteinExistence type="inferred from homology"/>
<dbReference type="GO" id="GO:0046961">
    <property type="term" value="F:proton-transporting ATPase activity, rotational mechanism"/>
    <property type="evidence" value="ECO:0007669"/>
    <property type="project" value="InterPro"/>
</dbReference>
<dbReference type="KEGG" id="aco:Amico_0806"/>
<organism evidence="4 5">
    <name type="scientific">Aminobacterium colombiense (strain DSM 12261 / ALA-1)</name>
    <dbReference type="NCBI Taxonomy" id="572547"/>
    <lineage>
        <taxon>Bacteria</taxon>
        <taxon>Thermotogati</taxon>
        <taxon>Synergistota</taxon>
        <taxon>Synergistia</taxon>
        <taxon>Synergistales</taxon>
        <taxon>Aminobacteriaceae</taxon>
        <taxon>Aminobacterium</taxon>
    </lineage>
</organism>